<proteinExistence type="predicted"/>
<dbReference type="PANTHER" id="PTHR43317">
    <property type="entry name" value="THERMOSPERMINE SYNTHASE ACAULIS5"/>
    <property type="match status" value="1"/>
</dbReference>
<keyword evidence="1" id="KW-0620">Polyamine biosynthesis</keyword>
<dbReference type="Proteomes" id="UP001495910">
    <property type="component" value="Unassembled WGS sequence"/>
</dbReference>
<organism evidence="2 3">
    <name type="scientific">Collimonas rhizosphaerae</name>
    <dbReference type="NCBI Taxonomy" id="3126357"/>
    <lineage>
        <taxon>Bacteria</taxon>
        <taxon>Pseudomonadati</taxon>
        <taxon>Pseudomonadota</taxon>
        <taxon>Betaproteobacteria</taxon>
        <taxon>Burkholderiales</taxon>
        <taxon>Oxalobacteraceae</taxon>
        <taxon>Collimonas</taxon>
    </lineage>
</organism>
<dbReference type="NCBIfam" id="NF037959">
    <property type="entry name" value="MFS_SpdSyn"/>
    <property type="match status" value="1"/>
</dbReference>
<comment type="caution">
    <text evidence="2">The sequence shown here is derived from an EMBL/GenBank/DDBJ whole genome shotgun (WGS) entry which is preliminary data.</text>
</comment>
<sequence>MLLDNVRELSAFSSDGKPFIYKNAHSVSLQFDNTAVQSEMYVAAPDALLLGYTVTMMGFLLFKHSPGTIAMIGLGGGSLAKYCYRNLPHAAIVVAENNPEVIALKDHFHIPEDDRRLQIRCQDGRDLVRDADSDYEILLVDGFDHTGQPPQLCSQAFYDDCYQALAPEGIMAVNLLGSRANMTHYLDRIQRSFDGAAIAVEALESSNMIVFACKGKSLEMPDQAIMNGLKDLELQHALLLRMTAQNILRQRRTDKLIAALHLSAAQLRAG</sequence>
<dbReference type="Pfam" id="PF01564">
    <property type="entry name" value="Spermine_synth"/>
    <property type="match status" value="1"/>
</dbReference>
<gene>
    <name evidence="2" type="ORF">V8G57_17370</name>
</gene>
<dbReference type="SUPFAM" id="SSF53335">
    <property type="entry name" value="S-adenosyl-L-methionine-dependent methyltransferases"/>
    <property type="match status" value="1"/>
</dbReference>
<evidence type="ECO:0000313" key="2">
    <source>
        <dbReference type="EMBL" id="MEM4989162.1"/>
    </source>
</evidence>
<keyword evidence="3" id="KW-1185">Reference proteome</keyword>
<accession>A0ABU9PYU1</accession>
<dbReference type="PANTHER" id="PTHR43317:SF11">
    <property type="entry name" value="POLYAMINE AMINOPROPYLTRANSFERASE 2"/>
    <property type="match status" value="1"/>
</dbReference>
<protein>
    <submittedName>
        <fullName evidence="2">Fused MFS/spermidine synthase</fullName>
    </submittedName>
</protein>
<evidence type="ECO:0000313" key="3">
    <source>
        <dbReference type="Proteomes" id="UP001495910"/>
    </source>
</evidence>
<dbReference type="RefSeq" id="WP_342830435.1">
    <property type="nucleotide sequence ID" value="NZ_JBANDC010000012.1"/>
</dbReference>
<reference evidence="2 3" key="1">
    <citation type="submission" date="2024-02" db="EMBL/GenBank/DDBJ databases">
        <title>Draft genome sequence of Collimonas sp. strain H4R21, an effective mineral-weathering bacterial strain isolated from the beech rhizosphere.</title>
        <authorList>
            <person name="Morin E."/>
            <person name="Uroz S."/>
            <person name="Leveau J.H.J."/>
            <person name="Kumar R."/>
            <person name="Rey M.W."/>
            <person name="Pham J."/>
        </authorList>
    </citation>
    <scope>NUCLEOTIDE SEQUENCE [LARGE SCALE GENOMIC DNA]</scope>
    <source>
        <strain evidence="2 3">H4R21</strain>
    </source>
</reference>
<name>A0ABU9PYU1_9BURK</name>
<dbReference type="EMBL" id="JBANDC010000012">
    <property type="protein sequence ID" value="MEM4989162.1"/>
    <property type="molecule type" value="Genomic_DNA"/>
</dbReference>
<dbReference type="InterPro" id="IPR029063">
    <property type="entry name" value="SAM-dependent_MTases_sf"/>
</dbReference>
<dbReference type="Gene3D" id="3.40.50.150">
    <property type="entry name" value="Vaccinia Virus protein VP39"/>
    <property type="match status" value="1"/>
</dbReference>
<evidence type="ECO:0000256" key="1">
    <source>
        <dbReference type="ARBA" id="ARBA00023115"/>
    </source>
</evidence>